<organism evidence="6 7">
    <name type="scientific">Bradyrhizobium brasilense</name>
    <dbReference type="NCBI Taxonomy" id="1419277"/>
    <lineage>
        <taxon>Bacteria</taxon>
        <taxon>Pseudomonadati</taxon>
        <taxon>Pseudomonadota</taxon>
        <taxon>Alphaproteobacteria</taxon>
        <taxon>Hyphomicrobiales</taxon>
        <taxon>Nitrobacteraceae</taxon>
        <taxon>Bradyrhizobium</taxon>
    </lineage>
</organism>
<sequence>MSAPFVAKATAAFGHEKLAGTGEVVVFSYGGSFTENLRKSVFVPFSKATGIRVVEVTADFAEPQIKAMNAAKRVDWDVASISPFFSGYVEMQQAGTYVPIDYSLWDDEALHGVPESARLNDAVVSFQDAKVLVYDARVFPKGGPKNWADLWNVKEFPGPRGLNGSGGPTVMLFALMADGVAHKDLWPLSDDKIDRALKKLDEIKPHINKWWIAGGEPVQLLINGEYAMTSAPDGRSIGAIKQGIPLRMTWDGATLGENYWTILRGGPNSANAQKFLAFVNRAEIAAAFTQGTGFPGPNINQLKYLPADLAPLVSITPDNAAKTVRLDNAWLATKRADGKVNADYIQERWLAWRAQ</sequence>
<evidence type="ECO:0000313" key="7">
    <source>
        <dbReference type="Proteomes" id="UP001221546"/>
    </source>
</evidence>
<gene>
    <name evidence="6" type="ORF">QA636_34795</name>
</gene>
<comment type="similarity">
    <text evidence="2">Belongs to the bacterial solute-binding protein 1 family.</text>
</comment>
<evidence type="ECO:0000256" key="3">
    <source>
        <dbReference type="ARBA" id="ARBA00022448"/>
    </source>
</evidence>
<dbReference type="RefSeq" id="WP_310885248.1">
    <property type="nucleotide sequence ID" value="NZ_CP121646.1"/>
</dbReference>
<evidence type="ECO:0000313" key="6">
    <source>
        <dbReference type="EMBL" id="WFU62585.1"/>
    </source>
</evidence>
<keyword evidence="7" id="KW-1185">Reference proteome</keyword>
<evidence type="ECO:0000256" key="4">
    <source>
        <dbReference type="ARBA" id="ARBA00022729"/>
    </source>
</evidence>
<dbReference type="PANTHER" id="PTHR30006">
    <property type="entry name" value="THIAMINE-BINDING PERIPLASMIC PROTEIN-RELATED"/>
    <property type="match status" value="1"/>
</dbReference>
<keyword evidence="4" id="KW-0732">Signal</keyword>
<evidence type="ECO:0000256" key="5">
    <source>
        <dbReference type="ARBA" id="ARBA00022764"/>
    </source>
</evidence>
<dbReference type="InterPro" id="IPR006059">
    <property type="entry name" value="SBP"/>
</dbReference>
<accession>A0ABY8JAJ3</accession>
<comment type="subcellular location">
    <subcellularLocation>
        <location evidence="1">Periplasm</location>
    </subcellularLocation>
</comment>
<proteinExistence type="inferred from homology"/>
<dbReference type="Gene3D" id="3.40.190.10">
    <property type="entry name" value="Periplasmic binding protein-like II"/>
    <property type="match status" value="2"/>
</dbReference>
<protein>
    <submittedName>
        <fullName evidence="6">ABC transporter substrate-binding protein</fullName>
    </submittedName>
</protein>
<dbReference type="PANTHER" id="PTHR30006:SF3">
    <property type="entry name" value="THIAMINE-BINDING PERIPLASMIC PROTEIN"/>
    <property type="match status" value="1"/>
</dbReference>
<dbReference type="CDD" id="cd13589">
    <property type="entry name" value="PBP2_polyamine_RpCGA009"/>
    <property type="match status" value="1"/>
</dbReference>
<keyword evidence="3" id="KW-0813">Transport</keyword>
<evidence type="ECO:0000256" key="2">
    <source>
        <dbReference type="ARBA" id="ARBA00008520"/>
    </source>
</evidence>
<evidence type="ECO:0000256" key="1">
    <source>
        <dbReference type="ARBA" id="ARBA00004418"/>
    </source>
</evidence>
<reference evidence="6 7" key="1">
    <citation type="submission" date="2023-04" db="EMBL/GenBank/DDBJ databases">
        <title>Australian commercial rhizobial inoculants.</title>
        <authorList>
            <person name="Kohlmeier M.G."/>
            <person name="O'Hara G.W."/>
            <person name="Colombi E."/>
            <person name="Ramsay J.P."/>
            <person name="Terpolilli J."/>
        </authorList>
    </citation>
    <scope>NUCLEOTIDE SEQUENCE [LARGE SCALE GENOMIC DNA]</scope>
    <source>
        <strain evidence="6 7">CB627</strain>
    </source>
</reference>
<name>A0ABY8JAJ3_9BRAD</name>
<dbReference type="EMBL" id="CP121646">
    <property type="protein sequence ID" value="WFU62585.1"/>
    <property type="molecule type" value="Genomic_DNA"/>
</dbReference>
<dbReference type="Proteomes" id="UP001221546">
    <property type="component" value="Chromosome"/>
</dbReference>
<dbReference type="Pfam" id="PF13416">
    <property type="entry name" value="SBP_bac_8"/>
    <property type="match status" value="1"/>
</dbReference>
<keyword evidence="5" id="KW-0574">Periplasm</keyword>
<dbReference type="SUPFAM" id="SSF53850">
    <property type="entry name" value="Periplasmic binding protein-like II"/>
    <property type="match status" value="1"/>
</dbReference>